<dbReference type="VEuPathDB" id="GiardiaDB:DHA2_152505"/>
<dbReference type="InterPro" id="IPR007701">
    <property type="entry name" value="Interferon-rel_develop_reg_N"/>
</dbReference>
<dbReference type="VEuPathDB" id="GiardiaDB:GL50803_003098"/>
<evidence type="ECO:0000256" key="2">
    <source>
        <dbReference type="SAM" id="MobiDB-lite"/>
    </source>
</evidence>
<feature type="non-terminal residue" evidence="4">
    <location>
        <position position="1"/>
    </location>
</feature>
<dbReference type="InterPro" id="IPR039777">
    <property type="entry name" value="IFRD"/>
</dbReference>
<feature type="compositionally biased region" description="Basic and acidic residues" evidence="2">
    <location>
        <begin position="26"/>
        <end position="40"/>
    </location>
</feature>
<evidence type="ECO:0000256" key="1">
    <source>
        <dbReference type="ARBA" id="ARBA00008828"/>
    </source>
</evidence>
<reference evidence="4 5" key="2">
    <citation type="journal article" date="2013" name="Genome Biol. Evol.">
        <title>Genome sequencing of Giardia lamblia genotypes A2 and B isolates (DH and GS) and comparative analysis with the genomes of genotypes A1 and E (WB and Pig).</title>
        <authorList>
            <person name="Adam R.D."/>
            <person name="Dahlstrom E.W."/>
            <person name="Martens C.A."/>
            <person name="Bruno D.P."/>
            <person name="Barbian K.D."/>
            <person name="Ricklefs S.M."/>
            <person name="Hernandez M.M."/>
            <person name="Narla N.P."/>
            <person name="Patel R.B."/>
            <person name="Porcella S.F."/>
            <person name="Nash T.E."/>
        </authorList>
    </citation>
    <scope>NUCLEOTIDE SEQUENCE [LARGE SCALE GENOMIC DNA]</scope>
    <source>
        <strain evidence="4 5">GS</strain>
    </source>
</reference>
<proteinExistence type="inferred from homology"/>
<gene>
    <name evidence="4" type="ORF">GSB_153063</name>
</gene>
<reference evidence="5" key="1">
    <citation type="submission" date="2012-02" db="EMBL/GenBank/DDBJ databases">
        <title>Genome sequencing of Giardia lamblia Genotypes A2 and B isolates (DH and GS) and comparative analysis with the genomes of Genotypes A1 and E (WB and Pig).</title>
        <authorList>
            <person name="Adam R."/>
            <person name="Dahlstrom E."/>
            <person name="Martens C."/>
            <person name="Bruno D."/>
            <person name="Barbian K."/>
            <person name="Porcella S.F."/>
            <person name="Nash T."/>
        </authorList>
    </citation>
    <scope>NUCLEOTIDE SEQUENCE</scope>
    <source>
        <strain evidence="5">GS</strain>
    </source>
</reference>
<dbReference type="Proteomes" id="UP000018040">
    <property type="component" value="Unassembled WGS sequence"/>
</dbReference>
<comment type="caution">
    <text evidence="4">The sequence shown here is derived from an EMBL/GenBank/DDBJ whole genome shotgun (WGS) entry which is preliminary data.</text>
</comment>
<dbReference type="InterPro" id="IPR016024">
    <property type="entry name" value="ARM-type_fold"/>
</dbReference>
<evidence type="ECO:0000313" key="5">
    <source>
        <dbReference type="Proteomes" id="UP000018040"/>
    </source>
</evidence>
<sequence length="389" mass="43491">VFFCDAQLEDVTKNMSAERHKRGKGERRPVENIEASHDSSENSDVELFEVLDLLENRQPKARAAGLERFTQLLVADTTVDWLKDDAATVCAAILKGLKYAQGEEYTRYLSVLIRLIATDTGGSVVDAVCASLPANFVKALILSRQSSVIADNLVAATALLLFGSFDESLVSEGIEALALTATELKASGNEQILSNLYYSFAALISLEPKTIRALWKMDRYTSLLKTLLNSCNTRVSEAVGQFILVLAEGDDSYRSFLPLFKELKDLHGKDIGRDTSRDIRAAFSSYADELASGFFENRTIKLKKYDVLEIDSRQLQARYAFLLLALGNFDDIDHMISGNNTIRAFLGLPDAELKNVKQKGKYLATISDEELHMQRAIRQREKNERKQRK</sequence>
<dbReference type="PANTHER" id="PTHR12354:SF1">
    <property type="entry name" value="INTERFERON-RELATED DEVELOPMENTAL REGULATOR 1"/>
    <property type="match status" value="1"/>
</dbReference>
<dbReference type="PANTHER" id="PTHR12354">
    <property type="entry name" value="INTERFERON-RELATED DEVELOPMENTAL REGULATOR"/>
    <property type="match status" value="1"/>
</dbReference>
<evidence type="ECO:0000259" key="3">
    <source>
        <dbReference type="Pfam" id="PF05004"/>
    </source>
</evidence>
<dbReference type="SUPFAM" id="SSF48371">
    <property type="entry name" value="ARM repeat"/>
    <property type="match status" value="1"/>
</dbReference>
<protein>
    <recommendedName>
        <fullName evidence="3">Interferon-related developmental regulator N-terminal domain-containing protein</fullName>
    </recommendedName>
</protein>
<evidence type="ECO:0000313" key="4">
    <source>
        <dbReference type="EMBL" id="ESU42969.1"/>
    </source>
</evidence>
<dbReference type="AlphaFoldDB" id="V6TWJ6"/>
<accession>V6TWJ6</accession>
<comment type="similarity">
    <text evidence="1">Belongs to the IFRD family.</text>
</comment>
<dbReference type="VEuPathDB" id="GiardiaDB:GL50581_4530"/>
<dbReference type="VEuPathDB" id="GiardiaDB:QR46_3558"/>
<dbReference type="Pfam" id="PF05004">
    <property type="entry name" value="IFRD"/>
    <property type="match status" value="1"/>
</dbReference>
<dbReference type="OrthoDB" id="10254912at2759"/>
<feature type="region of interest" description="Disordered" evidence="2">
    <location>
        <begin position="15"/>
        <end position="40"/>
    </location>
</feature>
<dbReference type="EMBL" id="AHHH01000064">
    <property type="protein sequence ID" value="ESU42969.1"/>
    <property type="molecule type" value="Genomic_DNA"/>
</dbReference>
<feature type="domain" description="Interferon-related developmental regulator N-terminal" evidence="3">
    <location>
        <begin position="33"/>
        <end position="248"/>
    </location>
</feature>
<organism evidence="4 5">
    <name type="scientific">Giardia intestinalis</name>
    <name type="common">Giardia lamblia</name>
    <dbReference type="NCBI Taxonomy" id="5741"/>
    <lineage>
        <taxon>Eukaryota</taxon>
        <taxon>Metamonada</taxon>
        <taxon>Diplomonadida</taxon>
        <taxon>Hexamitidae</taxon>
        <taxon>Giardiinae</taxon>
        <taxon>Giardia</taxon>
    </lineage>
</organism>
<name>V6TWJ6_GIAIN</name>